<keyword evidence="2" id="KW-0614">Plasmid</keyword>
<dbReference type="Proteomes" id="UP000010474">
    <property type="component" value="Plasmid pANACY.01"/>
</dbReference>
<reference evidence="3" key="1">
    <citation type="journal article" date="2013" name="Proc. Natl. Acad. Sci. U.S.A.">
        <title>Improving the coverage of the cyanobacterial phylum using diversity-driven genome sequencing.</title>
        <authorList>
            <person name="Shih P.M."/>
            <person name="Wu D."/>
            <person name="Latifi A."/>
            <person name="Axen S.D."/>
            <person name="Fewer D.P."/>
            <person name="Talla E."/>
            <person name="Calteau A."/>
            <person name="Cai F."/>
            <person name="Tandeau de Marsac N."/>
            <person name="Rippka R."/>
            <person name="Herdman M."/>
            <person name="Sivonen K."/>
            <person name="Coursin T."/>
            <person name="Laurent T."/>
            <person name="Goodwin L."/>
            <person name="Nolan M."/>
            <person name="Davenport K.W."/>
            <person name="Han C.S."/>
            <person name="Rubin E.M."/>
            <person name="Eisen J.A."/>
            <person name="Woyke T."/>
            <person name="Gugger M."/>
            <person name="Kerfeld C.A."/>
        </authorList>
    </citation>
    <scope>NUCLEOTIDE SEQUENCE [LARGE SCALE GENOMIC DNA]</scope>
    <source>
        <strain evidence="3">ATCC 27899 / PCC 7122</strain>
    </source>
</reference>
<keyword evidence="1" id="KW-0812">Transmembrane</keyword>
<dbReference type="EMBL" id="CP003660">
    <property type="protein sequence ID" value="AFZ61085.1"/>
    <property type="molecule type" value="Genomic_DNA"/>
</dbReference>
<keyword evidence="3" id="KW-1185">Reference proteome</keyword>
<protein>
    <submittedName>
        <fullName evidence="2">Uncharacterized protein</fullName>
    </submittedName>
</protein>
<dbReference type="PATRIC" id="fig|272123.3.peg.6277"/>
<evidence type="ECO:0000256" key="1">
    <source>
        <dbReference type="SAM" id="Phobius"/>
    </source>
</evidence>
<keyword evidence="1" id="KW-1133">Transmembrane helix</keyword>
<accession>K9ZRT3</accession>
<keyword evidence="1" id="KW-0472">Membrane</keyword>
<dbReference type="RefSeq" id="WP_015217696.1">
    <property type="nucleotide sequence ID" value="NC_019772.1"/>
</dbReference>
<dbReference type="AlphaFoldDB" id="K9ZRT3"/>
<sequence length="239" mass="26856">MNIQSVQESLNYLILVITAFSIIVMLVDFIVGLVHLWQEVALNVEYYTTHKISEQSNIEPIDTTNSNLNVEQENCHLSANYNCVVNSFANVEHNNCNQSNIPEHDDLTTRETTFSISTTFENDNGNQSNDSTSLQPELELNNSVTINIDKIDLRTARKIASAIKKVSKTKSDLIIKQTVNGKSVPLAWLQAQIKNRLEIAPEIVKPIIQELAPTAINNSQQHIQHHQVVQTSKGQRQIS</sequence>
<proteinExistence type="predicted"/>
<organism evidence="2 3">
    <name type="scientific">Anabaena cylindrica (strain ATCC 27899 / PCC 7122)</name>
    <dbReference type="NCBI Taxonomy" id="272123"/>
    <lineage>
        <taxon>Bacteria</taxon>
        <taxon>Bacillati</taxon>
        <taxon>Cyanobacteriota</taxon>
        <taxon>Cyanophyceae</taxon>
        <taxon>Nostocales</taxon>
        <taxon>Nostocaceae</taxon>
        <taxon>Anabaena</taxon>
    </lineage>
</organism>
<geneLocation type="plasmid" evidence="2 3">
    <name>pANACY.01</name>
</geneLocation>
<evidence type="ECO:0000313" key="2">
    <source>
        <dbReference type="EMBL" id="AFZ61085.1"/>
    </source>
</evidence>
<dbReference type="KEGG" id="acy:Anacy_5786"/>
<gene>
    <name evidence="2" type="ordered locus">Anacy_5786</name>
</gene>
<dbReference type="OrthoDB" id="485792at2"/>
<evidence type="ECO:0000313" key="3">
    <source>
        <dbReference type="Proteomes" id="UP000010474"/>
    </source>
</evidence>
<name>K9ZRT3_ANACC</name>
<dbReference type="HOGENOM" id="CLU_1159213_0_0_3"/>
<feature type="transmembrane region" description="Helical" evidence="1">
    <location>
        <begin position="12"/>
        <end position="37"/>
    </location>
</feature>